<reference evidence="2 3" key="1">
    <citation type="submission" date="2020-04" db="EMBL/GenBank/DDBJ databases">
        <title>Whole genome sequencing of clinical and environmental type strains of Ochrobactrum.</title>
        <authorList>
            <person name="Dharne M."/>
        </authorList>
    </citation>
    <scope>NUCLEOTIDE SEQUENCE [LARGE SCALE GENOMIC DNA]</scope>
    <source>
        <strain evidence="2 3">DSM 13340</strain>
    </source>
</reference>
<feature type="compositionally biased region" description="Basic and acidic residues" evidence="1">
    <location>
        <begin position="67"/>
        <end position="76"/>
    </location>
</feature>
<gene>
    <name evidence="2" type="ORF">HGG76_05860</name>
</gene>
<evidence type="ECO:0000256" key="1">
    <source>
        <dbReference type="SAM" id="MobiDB-lite"/>
    </source>
</evidence>
<feature type="compositionally biased region" description="Acidic residues" evidence="1">
    <location>
        <begin position="77"/>
        <end position="88"/>
    </location>
</feature>
<feature type="compositionally biased region" description="Basic and acidic residues" evidence="1">
    <location>
        <begin position="34"/>
        <end position="48"/>
    </location>
</feature>
<comment type="caution">
    <text evidence="2">The sequence shown here is derived from an EMBL/GenBank/DDBJ whole genome shotgun (WGS) entry which is preliminary data.</text>
</comment>
<organism evidence="2 3">
    <name type="scientific">Brucella tritici</name>
    <dbReference type="NCBI Taxonomy" id="94626"/>
    <lineage>
        <taxon>Bacteria</taxon>
        <taxon>Pseudomonadati</taxon>
        <taxon>Pseudomonadota</taxon>
        <taxon>Alphaproteobacteria</taxon>
        <taxon>Hyphomicrobiales</taxon>
        <taxon>Brucellaceae</taxon>
        <taxon>Brucella/Ochrobactrum group</taxon>
        <taxon>Brucella</taxon>
    </lineage>
</organism>
<accession>A0A7X6JBX1</accession>
<dbReference type="AlphaFoldDB" id="A0A7X6JBX1"/>
<evidence type="ECO:0000313" key="3">
    <source>
        <dbReference type="Proteomes" id="UP000558475"/>
    </source>
</evidence>
<feature type="region of interest" description="Disordered" evidence="1">
    <location>
        <begin position="1"/>
        <end position="88"/>
    </location>
</feature>
<sequence>MAEKESIKAGLKSRTQAVAERGYDREDIDEELAEERAAARGKGLRFDTDAPEPGSESGWGSATALLPEERQDRPEEREDNEEEEQENA</sequence>
<protein>
    <submittedName>
        <fullName evidence="2">Uncharacterized protein</fullName>
    </submittedName>
</protein>
<dbReference type="EMBL" id="JAAXZB010000001">
    <property type="protein sequence ID" value="NKW09421.1"/>
    <property type="molecule type" value="Genomic_DNA"/>
</dbReference>
<evidence type="ECO:0000313" key="2">
    <source>
        <dbReference type="EMBL" id="NKW09421.1"/>
    </source>
</evidence>
<dbReference type="Proteomes" id="UP000558475">
    <property type="component" value="Unassembled WGS sequence"/>
</dbReference>
<proteinExistence type="predicted"/>
<name>A0A7X6JBX1_9HYPH</name>